<sequence>MAVSALELINACPRAPEDGRAPALRELVSQYPGTRVDLGWPANEVLIVGEPEYFEIDFDVRRLTAFPCVQRKFELVVVGLVRLQAPRRTAEPLELIVVSSSGGRVYAYSRRSDLLYIVSEEGFDDLINQHRGLRWVFEIYDLPSAGLDDELARFNFECSPVVARLMTGECTAAQVADFLSSHPRFTCETFWEPEGYFMFGDEQQLNLGQYLPTRVFQCLRAAGYRVLGQGYRLTVVLFNERCETFALLRNGFVVKVANTIRGFLRDRLQLGLAPKRYVFRSELEDLGEDEERELCIGNLKPFACDVKYVLQDDEWLYKRVRSVRVAWCARPEPKEIELLLT</sequence>
<dbReference type="Proteomes" id="UP000137095">
    <property type="component" value="Segment"/>
</dbReference>
<dbReference type="InterPro" id="IPR003360">
    <property type="entry name" value="US22-like"/>
</dbReference>
<evidence type="ECO:0000313" key="1">
    <source>
        <dbReference type="EMBL" id="AAK57067.1"/>
    </source>
</evidence>
<dbReference type="RefSeq" id="NP_116372.1">
    <property type="nucleotide sequence ID" value="NC_002794.1"/>
</dbReference>
<evidence type="ECO:0000313" key="2">
    <source>
        <dbReference type="Proteomes" id="UP000137095"/>
    </source>
</evidence>
<organismHost>
    <name type="scientific">Tupaia belangeri</name>
    <name type="common">Common tree shrew</name>
    <name type="synonym">Tupaia glis belangeri</name>
    <dbReference type="NCBI Taxonomy" id="37347"/>
</organismHost>
<dbReference type="Pfam" id="PF02393">
    <property type="entry name" value="US22"/>
    <property type="match status" value="1"/>
</dbReference>
<keyword evidence="2" id="KW-1185">Reference proteome</keyword>
<reference evidence="1 2" key="1">
    <citation type="journal article" date="2001" name="J. Virol.">
        <title>Analysis and characterization of the complete genome of tupaia (tree shrew) herpesvirus.</title>
        <authorList>
            <person name="Bahr U."/>
            <person name="Darai G."/>
        </authorList>
    </citation>
    <scope>NUCLEOTIDE SEQUENCE [LARGE SCALE GENOMIC DNA]</scope>
    <source>
        <strain evidence="1">2</strain>
    </source>
</reference>
<dbReference type="KEGG" id="vg:921195"/>
<proteinExistence type="predicted"/>
<dbReference type="OrthoDB" id="11261at10239"/>
<name>Q91TS0_TUHV1</name>
<accession>Q91TS0</accession>
<organism evidence="1 2">
    <name type="scientific">Tupaiid herpesvirus 1 (strain 1)</name>
    <name type="common">TuHV-1</name>
    <name type="synonym">Herpesvirus tupaia (strain 1)</name>
    <dbReference type="NCBI Taxonomy" id="10397"/>
    <lineage>
        <taxon>Viruses</taxon>
        <taxon>Duplodnaviria</taxon>
        <taxon>Heunggongvirae</taxon>
        <taxon>Peploviricota</taxon>
        <taxon>Herviviricetes</taxon>
        <taxon>Herpesvirales</taxon>
        <taxon>Orthoherpesviridae</taxon>
        <taxon>Betaherpesvirinae</taxon>
        <taxon>Quwivirus</taxon>
        <taxon>Quwivirus tupaiidbeta1</taxon>
    </lineage>
</organism>
<protein>
    <submittedName>
        <fullName evidence="1">T28</fullName>
    </submittedName>
</protein>
<dbReference type="EMBL" id="AF281817">
    <property type="protein sequence ID" value="AAK57067.1"/>
    <property type="molecule type" value="Genomic_DNA"/>
</dbReference>
<dbReference type="GeneID" id="921195"/>